<dbReference type="GO" id="GO:0006412">
    <property type="term" value="P:translation"/>
    <property type="evidence" value="ECO:0007669"/>
    <property type="project" value="InterPro"/>
</dbReference>
<dbReference type="InterPro" id="IPR039660">
    <property type="entry name" value="Ribosomal_eL14"/>
</dbReference>
<reference evidence="5" key="1">
    <citation type="submission" date="2015-07" db="EMBL/GenBank/DDBJ databases">
        <title>Transcriptome Assembly of Anthurium amnicola.</title>
        <authorList>
            <person name="Suzuki J."/>
        </authorList>
    </citation>
    <scope>NUCLEOTIDE SEQUENCE</scope>
</reference>
<dbReference type="PANTHER" id="PTHR11127">
    <property type="entry name" value="60S RIBOSOMAL PROTEIN L14"/>
    <property type="match status" value="1"/>
</dbReference>
<dbReference type="InterPro" id="IPR014722">
    <property type="entry name" value="Rib_uL2_dom2"/>
</dbReference>
<dbReference type="Pfam" id="PF01929">
    <property type="entry name" value="Ribosomal_L14e"/>
    <property type="match status" value="1"/>
</dbReference>
<dbReference type="GO" id="GO:0003729">
    <property type="term" value="F:mRNA binding"/>
    <property type="evidence" value="ECO:0007669"/>
    <property type="project" value="UniProtKB-ARBA"/>
</dbReference>
<protein>
    <submittedName>
        <fullName evidence="5">60S ribosomal protein L14-1</fullName>
    </submittedName>
</protein>
<keyword evidence="2 5" id="KW-0689">Ribosomal protein</keyword>
<name>A0A1D1ZI11_9ARAE</name>
<evidence type="ECO:0000313" key="5">
    <source>
        <dbReference type="EMBL" id="JAT66606.1"/>
    </source>
</evidence>
<dbReference type="Gene3D" id="2.30.30.30">
    <property type="match status" value="1"/>
</dbReference>
<dbReference type="SUPFAM" id="SSF50104">
    <property type="entry name" value="Translation proteins SH3-like domain"/>
    <property type="match status" value="1"/>
</dbReference>
<sequence length="161" mass="18549">ISYFFPLLPLPSPSSPPRVSISSEIGAMVFKRYVEIGRVALVNYGKEYGRLVVIVDVVDQNRVLVDYPDIVRGQMNLKRLQLTDFKIDIPRVPKKKTLMAALEEADIKNKWENSSWGRKLIVQKRRAALNDFERFKVMLAKIKRGAAIRQELSKLRKQQPP</sequence>
<feature type="domain" description="Large ribosomal subunit protein eL14" evidence="4">
    <location>
        <begin position="72"/>
        <end position="144"/>
    </location>
</feature>
<dbReference type="InterPro" id="IPR008991">
    <property type="entry name" value="Translation_prot_SH3-like_sf"/>
</dbReference>
<dbReference type="FunFam" id="2.30.30.30:FF:000026">
    <property type="entry name" value="60S ribosomal protein L14-1"/>
    <property type="match status" value="1"/>
</dbReference>
<dbReference type="GO" id="GO:0042273">
    <property type="term" value="P:ribosomal large subunit biogenesis"/>
    <property type="evidence" value="ECO:0007669"/>
    <property type="project" value="TreeGrafter"/>
</dbReference>
<dbReference type="GO" id="GO:0003735">
    <property type="term" value="F:structural constituent of ribosome"/>
    <property type="evidence" value="ECO:0007669"/>
    <property type="project" value="InterPro"/>
</dbReference>
<dbReference type="GO" id="GO:0022625">
    <property type="term" value="C:cytosolic large ribosomal subunit"/>
    <property type="evidence" value="ECO:0007669"/>
    <property type="project" value="TreeGrafter"/>
</dbReference>
<evidence type="ECO:0000256" key="3">
    <source>
        <dbReference type="ARBA" id="ARBA00023274"/>
    </source>
</evidence>
<dbReference type="AlphaFoldDB" id="A0A1D1ZI11"/>
<gene>
    <name evidence="5" type="primary">RPL14A_0</name>
    <name evidence="5" type="ORF">g.123914</name>
</gene>
<comment type="similarity">
    <text evidence="1">Belongs to the eukaryotic ribosomal protein eL14 family.</text>
</comment>
<evidence type="ECO:0000256" key="2">
    <source>
        <dbReference type="ARBA" id="ARBA00022980"/>
    </source>
</evidence>
<dbReference type="EMBL" id="GDJX01001330">
    <property type="protein sequence ID" value="JAT66606.1"/>
    <property type="molecule type" value="Transcribed_RNA"/>
</dbReference>
<feature type="non-terminal residue" evidence="5">
    <location>
        <position position="1"/>
    </location>
</feature>
<proteinExistence type="inferred from homology"/>
<dbReference type="PANTHER" id="PTHR11127:SF2">
    <property type="entry name" value="LARGE RIBOSOMAL SUBUNIT PROTEIN EL14"/>
    <property type="match status" value="1"/>
</dbReference>
<dbReference type="CDD" id="cd23702">
    <property type="entry name" value="eL14"/>
    <property type="match status" value="1"/>
</dbReference>
<evidence type="ECO:0000259" key="4">
    <source>
        <dbReference type="Pfam" id="PF01929"/>
    </source>
</evidence>
<evidence type="ECO:0000256" key="1">
    <source>
        <dbReference type="ARBA" id="ARBA00006592"/>
    </source>
</evidence>
<keyword evidence="3" id="KW-0687">Ribonucleoprotein</keyword>
<dbReference type="Gene3D" id="6.10.250.2270">
    <property type="match status" value="1"/>
</dbReference>
<accession>A0A1D1ZI11</accession>
<dbReference type="InterPro" id="IPR002784">
    <property type="entry name" value="Ribosomal_eL14_dom"/>
</dbReference>
<organism evidence="5">
    <name type="scientific">Anthurium amnicola</name>
    <dbReference type="NCBI Taxonomy" id="1678845"/>
    <lineage>
        <taxon>Eukaryota</taxon>
        <taxon>Viridiplantae</taxon>
        <taxon>Streptophyta</taxon>
        <taxon>Embryophyta</taxon>
        <taxon>Tracheophyta</taxon>
        <taxon>Spermatophyta</taxon>
        <taxon>Magnoliopsida</taxon>
        <taxon>Liliopsida</taxon>
        <taxon>Araceae</taxon>
        <taxon>Pothoideae</taxon>
        <taxon>Potheae</taxon>
        <taxon>Anthurium</taxon>
    </lineage>
</organism>